<reference evidence="1" key="1">
    <citation type="journal article" date="2024" name="Syst. Appl. Microbiol.">
        <title>First single-strain enrichments of Electrothrix cable bacteria, description of E. aestuarii sp. nov. and E. rattekaaiensis sp. nov., and proposal of a cable bacteria taxonomy following the rules of the SeqCode.</title>
        <authorList>
            <person name="Plum-Jensen L.E."/>
            <person name="Schramm A."/>
            <person name="Marshall I.P.G."/>
        </authorList>
    </citation>
    <scope>NUCLEOTIDE SEQUENCE</scope>
    <source>
        <strain evidence="1">Rat1</strain>
    </source>
</reference>
<name>A0AAU8LU59_9BACT</name>
<sequence>MTAIPSCESRYQIEYGRQSWMHVVKNKKTSFWLPFCIKEEQKEAAMPEEHS</sequence>
<proteinExistence type="predicted"/>
<dbReference type="AlphaFoldDB" id="A0AAU8LU59"/>
<organism evidence="1">
    <name type="scientific">Candidatus Electrothrix aestuarii</name>
    <dbReference type="NCBI Taxonomy" id="3062594"/>
    <lineage>
        <taxon>Bacteria</taxon>
        <taxon>Pseudomonadati</taxon>
        <taxon>Thermodesulfobacteriota</taxon>
        <taxon>Desulfobulbia</taxon>
        <taxon>Desulfobulbales</taxon>
        <taxon>Desulfobulbaceae</taxon>
        <taxon>Candidatus Electrothrix</taxon>
    </lineage>
</organism>
<dbReference type="KEGG" id="eaj:Q3M24_20915"/>
<dbReference type="EMBL" id="CP159373">
    <property type="protein sequence ID" value="XCN72721.1"/>
    <property type="molecule type" value="Genomic_DNA"/>
</dbReference>
<gene>
    <name evidence="1" type="ORF">Q3M24_20915</name>
</gene>
<protein>
    <submittedName>
        <fullName evidence="1">Uncharacterized protein</fullName>
    </submittedName>
</protein>
<evidence type="ECO:0000313" key="1">
    <source>
        <dbReference type="EMBL" id="XCN72721.1"/>
    </source>
</evidence>
<reference evidence="1" key="2">
    <citation type="submission" date="2024-06" db="EMBL/GenBank/DDBJ databases">
        <authorList>
            <person name="Plum-Jensen L.E."/>
            <person name="Schramm A."/>
            <person name="Marshall I.P.G."/>
        </authorList>
    </citation>
    <scope>NUCLEOTIDE SEQUENCE</scope>
    <source>
        <strain evidence="1">Rat1</strain>
    </source>
</reference>
<accession>A0AAU8LU59</accession>